<dbReference type="OrthoDB" id="565403at2"/>
<gene>
    <name evidence="1" type="ORF">MC7420_5057</name>
</gene>
<sequence length="299" mass="35066">MTTIYLHIGTHKTGTTTIQKFLSRNRQNLLSKRVLYPSSPVSHHDLLQNKGKDKPWGLNFDAWEYLLKEIKSEKPDKAVISSENFSRLYFDDVSKLRDYMSEFCPKIIVYLRRQDEYFSSLYCQAIKTAHHWDSVKKHILDNKAYADYYQILEPWKQAFGKENIIVRVYEKEQLSEGLLNNFLQSINLDTNKLEFKKGQSSNISPSIKKIKIIRLLNNITIGMMSIEKKKVTGLYYRFLISENPISRLIGKLPDFLISNELMSTQERINLLKEFEESNQKVAKEYLGRQDGKLFYTTPV</sequence>
<dbReference type="InterPro" id="IPR027417">
    <property type="entry name" value="P-loop_NTPase"/>
</dbReference>
<dbReference type="Proteomes" id="UP000003835">
    <property type="component" value="Unassembled WGS sequence"/>
</dbReference>
<evidence type="ECO:0000313" key="2">
    <source>
        <dbReference type="Proteomes" id="UP000003835"/>
    </source>
</evidence>
<dbReference type="EMBL" id="DS989868">
    <property type="protein sequence ID" value="EDX71913.1"/>
    <property type="molecule type" value="Genomic_DNA"/>
</dbReference>
<organism evidence="1 2">
    <name type="scientific">Coleofasciculus chthonoplastes PCC 7420</name>
    <dbReference type="NCBI Taxonomy" id="118168"/>
    <lineage>
        <taxon>Bacteria</taxon>
        <taxon>Bacillati</taxon>
        <taxon>Cyanobacteriota</taxon>
        <taxon>Cyanophyceae</taxon>
        <taxon>Coleofasciculales</taxon>
        <taxon>Coleofasciculaceae</taxon>
        <taxon>Coleofasciculus</taxon>
    </lineage>
</organism>
<dbReference type="Gene3D" id="3.40.50.300">
    <property type="entry name" value="P-loop containing nucleotide triphosphate hydrolases"/>
    <property type="match status" value="1"/>
</dbReference>
<accession>B4W1L6</accession>
<reference evidence="1 2" key="1">
    <citation type="submission" date="2008-07" db="EMBL/GenBank/DDBJ databases">
        <authorList>
            <person name="Tandeau de Marsac N."/>
            <person name="Ferriera S."/>
            <person name="Johnson J."/>
            <person name="Kravitz S."/>
            <person name="Beeson K."/>
            <person name="Sutton G."/>
            <person name="Rogers Y.-H."/>
            <person name="Friedman R."/>
            <person name="Frazier M."/>
            <person name="Venter J.C."/>
        </authorList>
    </citation>
    <scope>NUCLEOTIDE SEQUENCE [LARGE SCALE GENOMIC DNA]</scope>
    <source>
        <strain evidence="1 2">PCC 7420</strain>
    </source>
</reference>
<evidence type="ECO:0008006" key="3">
    <source>
        <dbReference type="Google" id="ProtNLM"/>
    </source>
</evidence>
<dbReference type="eggNOG" id="COG1874">
    <property type="taxonomic scope" value="Bacteria"/>
</dbReference>
<protein>
    <recommendedName>
        <fullName evidence="3">Sulfotransferase domain superfamily</fullName>
    </recommendedName>
</protein>
<dbReference type="STRING" id="118168.MC7420_5057"/>
<keyword evidence="2" id="KW-1185">Reference proteome</keyword>
<dbReference type="RefSeq" id="WP_006105035.1">
    <property type="nucleotide sequence ID" value="NZ_DS989868.1"/>
</dbReference>
<dbReference type="HOGENOM" id="CLU_042139_0_0_3"/>
<name>B4W1L6_9CYAN</name>
<dbReference type="AlphaFoldDB" id="B4W1L6"/>
<dbReference type="SUPFAM" id="SSF52540">
    <property type="entry name" value="P-loop containing nucleoside triphosphate hydrolases"/>
    <property type="match status" value="1"/>
</dbReference>
<proteinExistence type="predicted"/>
<evidence type="ECO:0000313" key="1">
    <source>
        <dbReference type="EMBL" id="EDX71913.1"/>
    </source>
</evidence>